<dbReference type="AlphaFoldDB" id="A0A1Y4PY31"/>
<dbReference type="Proteomes" id="UP000196258">
    <property type="component" value="Unassembled WGS sequence"/>
</dbReference>
<gene>
    <name evidence="1" type="ORF">B5E91_02330</name>
</gene>
<dbReference type="EMBL" id="NFLB01000002">
    <property type="protein sequence ID" value="OUQ06137.1"/>
    <property type="molecule type" value="Genomic_DNA"/>
</dbReference>
<dbReference type="InterPro" id="IPR013324">
    <property type="entry name" value="RNA_pol_sigma_r3/r4-like"/>
</dbReference>
<accession>A0A1Y4PY31</accession>
<comment type="caution">
    <text evidence="1">The sequence shown here is derived from an EMBL/GenBank/DDBJ whole genome shotgun (WGS) entry which is preliminary data.</text>
</comment>
<dbReference type="RefSeq" id="WP_087254592.1">
    <property type="nucleotide sequence ID" value="NZ_NFKY01000069.1"/>
</dbReference>
<sequence length="128" mass="15568">MSYNYKNEYIKWYAWKENEEKILKELGVSQSQIDELRRYDYDQFKAERRYKTKHLLFDENFFINRAINDILDNIESEALYEYLINTDKTILDIILLKIQGYSVKEISQITGLTTHQIYKKIKKIKKVL</sequence>
<protein>
    <recommendedName>
        <fullName evidence="3">Sigma-70 family RNA polymerase sigma factor</fullName>
    </recommendedName>
</protein>
<name>A0A1Y4PY31_9FIRM</name>
<evidence type="ECO:0000313" key="1">
    <source>
        <dbReference type="EMBL" id="OUQ06137.1"/>
    </source>
</evidence>
<proteinExistence type="predicted"/>
<organism evidence="1 2">
    <name type="scientific">Thomasclavelia spiroformis</name>
    <dbReference type="NCBI Taxonomy" id="29348"/>
    <lineage>
        <taxon>Bacteria</taxon>
        <taxon>Bacillati</taxon>
        <taxon>Bacillota</taxon>
        <taxon>Erysipelotrichia</taxon>
        <taxon>Erysipelotrichales</taxon>
        <taxon>Coprobacillaceae</taxon>
        <taxon>Thomasclavelia</taxon>
    </lineage>
</organism>
<reference evidence="2" key="1">
    <citation type="submission" date="2017-04" db="EMBL/GenBank/DDBJ databases">
        <title>Function of individual gut microbiota members based on whole genome sequencing of pure cultures obtained from chicken caecum.</title>
        <authorList>
            <person name="Medvecky M."/>
            <person name="Cejkova D."/>
            <person name="Polansky O."/>
            <person name="Karasova D."/>
            <person name="Kubasova T."/>
            <person name="Cizek A."/>
            <person name="Rychlik I."/>
        </authorList>
    </citation>
    <scope>NUCLEOTIDE SEQUENCE [LARGE SCALE GENOMIC DNA]</scope>
    <source>
        <strain evidence="2">An149</strain>
    </source>
</reference>
<evidence type="ECO:0000313" key="2">
    <source>
        <dbReference type="Proteomes" id="UP000196258"/>
    </source>
</evidence>
<evidence type="ECO:0008006" key="3">
    <source>
        <dbReference type="Google" id="ProtNLM"/>
    </source>
</evidence>
<dbReference type="SUPFAM" id="SSF88659">
    <property type="entry name" value="Sigma3 and sigma4 domains of RNA polymerase sigma factors"/>
    <property type="match status" value="1"/>
</dbReference>